<dbReference type="GO" id="GO:0003995">
    <property type="term" value="F:acyl-CoA dehydrogenase activity"/>
    <property type="evidence" value="ECO:0007669"/>
    <property type="project" value="InterPro"/>
</dbReference>
<evidence type="ECO:0000256" key="4">
    <source>
        <dbReference type="ARBA" id="ARBA00022827"/>
    </source>
</evidence>
<dbReference type="Gene3D" id="1.20.140.10">
    <property type="entry name" value="Butyryl-CoA Dehydrogenase, subunit A, domain 3"/>
    <property type="match status" value="1"/>
</dbReference>
<name>A0A933EAA2_UNCTE</name>
<evidence type="ECO:0000256" key="2">
    <source>
        <dbReference type="ARBA" id="ARBA00009347"/>
    </source>
</evidence>
<dbReference type="EMBL" id="JACQRX010000351">
    <property type="protein sequence ID" value="MBI4252400.1"/>
    <property type="molecule type" value="Genomic_DNA"/>
</dbReference>
<dbReference type="Pfam" id="PF02771">
    <property type="entry name" value="Acyl-CoA_dh_N"/>
    <property type="match status" value="1"/>
</dbReference>
<comment type="similarity">
    <text evidence="2 5">Belongs to the acyl-CoA dehydrogenase family.</text>
</comment>
<dbReference type="InterPro" id="IPR036250">
    <property type="entry name" value="AcylCo_DH-like_C"/>
</dbReference>
<protein>
    <submittedName>
        <fullName evidence="9">Acyl-CoA dehydrogenase family protein</fullName>
    </submittedName>
</protein>
<dbReference type="PANTHER" id="PTHR43884">
    <property type="entry name" value="ACYL-COA DEHYDROGENASE"/>
    <property type="match status" value="1"/>
</dbReference>
<dbReference type="Gene3D" id="1.10.540.10">
    <property type="entry name" value="Acyl-CoA dehydrogenase/oxidase, N-terminal domain"/>
    <property type="match status" value="1"/>
</dbReference>
<dbReference type="InterPro" id="IPR013786">
    <property type="entry name" value="AcylCoA_DH/ox_N"/>
</dbReference>
<feature type="domain" description="Acyl-CoA dehydrogenase/oxidase N-terminal" evidence="8">
    <location>
        <begin position="6"/>
        <end position="117"/>
    </location>
</feature>
<keyword evidence="5" id="KW-0560">Oxidoreductase</keyword>
<evidence type="ECO:0000259" key="6">
    <source>
        <dbReference type="Pfam" id="PF00441"/>
    </source>
</evidence>
<gene>
    <name evidence="9" type="ORF">HY618_08060</name>
</gene>
<reference evidence="9" key="1">
    <citation type="submission" date="2020-07" db="EMBL/GenBank/DDBJ databases">
        <title>Huge and variable diversity of episymbiotic CPR bacteria and DPANN archaea in groundwater ecosystems.</title>
        <authorList>
            <person name="He C.Y."/>
            <person name="Keren R."/>
            <person name="Whittaker M."/>
            <person name="Farag I.F."/>
            <person name="Doudna J."/>
            <person name="Cate J.H.D."/>
            <person name="Banfield J.F."/>
        </authorList>
    </citation>
    <scope>NUCLEOTIDE SEQUENCE</scope>
    <source>
        <strain evidence="9">NC_groundwater_1370_Ag_S-0.2um_69_93</strain>
    </source>
</reference>
<comment type="caution">
    <text evidence="9">The sequence shown here is derived from an EMBL/GenBank/DDBJ whole genome shotgun (WGS) entry which is preliminary data.</text>
</comment>
<dbReference type="SUPFAM" id="SSF47203">
    <property type="entry name" value="Acyl-CoA dehydrogenase C-terminal domain-like"/>
    <property type="match status" value="1"/>
</dbReference>
<evidence type="ECO:0000313" key="10">
    <source>
        <dbReference type="Proteomes" id="UP000752292"/>
    </source>
</evidence>
<evidence type="ECO:0000256" key="1">
    <source>
        <dbReference type="ARBA" id="ARBA00001974"/>
    </source>
</evidence>
<sequence>MDFGLTETQLSLRQLAHEFAEKEIRPLARERERIRDPRERFPWDILEKGSKLGLRTLSLPEERGGAGASILDLCIVGEEIAWGDLGVAVTFDQTWKIIHFLDRVWNEEQRARFLPAFLGDHRFHLAVGVTEPDVGSENFTPSDSPGDGVRLRGVREGDHWVLNGMKHFISNGGIAKLYVIVTRTDPKAAVARGVTYFMVTPGTKGFSIGEIHDKMGQRLSQNAELIFENCRVPDADRVTEVGGGVKARAGSFSRGSVIESAATALGPARAAYEDAVEYARNRVQGGKPIIQHQAVGFMLADCFIEYQAARQTLHYAAWMAMKDEGYDPKLGYMAKAYASEACFRIAKCAMEVWGGMGYMTEAPMEKYLRDVTSFLHSAGTNEAQHVRSMPYL</sequence>
<dbReference type="InterPro" id="IPR009075">
    <property type="entry name" value="AcylCo_DH/oxidase_C"/>
</dbReference>
<feature type="domain" description="Acyl-CoA dehydrogenase/oxidase C-terminal" evidence="6">
    <location>
        <begin position="260"/>
        <end position="384"/>
    </location>
</feature>
<dbReference type="Gene3D" id="2.40.110.10">
    <property type="entry name" value="Butyryl-CoA Dehydrogenase, subunit A, domain 2"/>
    <property type="match status" value="1"/>
</dbReference>
<dbReference type="AlphaFoldDB" id="A0A933EAA2"/>
<dbReference type="InterPro" id="IPR046373">
    <property type="entry name" value="Acyl-CoA_Oxase/DH_mid-dom_sf"/>
</dbReference>
<accession>A0A933EAA2</accession>
<keyword evidence="3 5" id="KW-0285">Flavoprotein</keyword>
<dbReference type="Proteomes" id="UP000752292">
    <property type="component" value="Unassembled WGS sequence"/>
</dbReference>
<dbReference type="GO" id="GO:0050660">
    <property type="term" value="F:flavin adenine dinucleotide binding"/>
    <property type="evidence" value="ECO:0007669"/>
    <property type="project" value="InterPro"/>
</dbReference>
<proteinExistence type="inferred from homology"/>
<dbReference type="InterPro" id="IPR009100">
    <property type="entry name" value="AcylCoA_DH/oxidase_NM_dom_sf"/>
</dbReference>
<dbReference type="InterPro" id="IPR037069">
    <property type="entry name" value="AcylCoA_DH/ox_N_sf"/>
</dbReference>
<feature type="domain" description="Acyl-CoA oxidase/dehydrogenase middle" evidence="7">
    <location>
        <begin position="126"/>
        <end position="230"/>
    </location>
</feature>
<dbReference type="SUPFAM" id="SSF56645">
    <property type="entry name" value="Acyl-CoA dehydrogenase NM domain-like"/>
    <property type="match status" value="1"/>
</dbReference>
<evidence type="ECO:0000256" key="3">
    <source>
        <dbReference type="ARBA" id="ARBA00022630"/>
    </source>
</evidence>
<evidence type="ECO:0000259" key="8">
    <source>
        <dbReference type="Pfam" id="PF02771"/>
    </source>
</evidence>
<dbReference type="PANTHER" id="PTHR43884:SF12">
    <property type="entry name" value="ISOVALERYL-COA DEHYDROGENASE, MITOCHONDRIAL-RELATED"/>
    <property type="match status" value="1"/>
</dbReference>
<organism evidence="9 10">
    <name type="scientific">Tectimicrobiota bacterium</name>
    <dbReference type="NCBI Taxonomy" id="2528274"/>
    <lineage>
        <taxon>Bacteria</taxon>
        <taxon>Pseudomonadati</taxon>
        <taxon>Nitrospinota/Tectimicrobiota group</taxon>
        <taxon>Candidatus Tectimicrobiota</taxon>
    </lineage>
</organism>
<comment type="cofactor">
    <cofactor evidence="1 5">
        <name>FAD</name>
        <dbReference type="ChEBI" id="CHEBI:57692"/>
    </cofactor>
</comment>
<dbReference type="InterPro" id="IPR006091">
    <property type="entry name" value="Acyl-CoA_Oxase/DH_mid-dom"/>
</dbReference>
<dbReference type="PROSITE" id="PS00073">
    <property type="entry name" value="ACYL_COA_DH_2"/>
    <property type="match status" value="1"/>
</dbReference>
<dbReference type="Pfam" id="PF02770">
    <property type="entry name" value="Acyl-CoA_dh_M"/>
    <property type="match status" value="1"/>
</dbReference>
<evidence type="ECO:0000256" key="5">
    <source>
        <dbReference type="RuleBase" id="RU362125"/>
    </source>
</evidence>
<evidence type="ECO:0000313" key="9">
    <source>
        <dbReference type="EMBL" id="MBI4252400.1"/>
    </source>
</evidence>
<dbReference type="PIRSF" id="PIRSF016578">
    <property type="entry name" value="HsaA"/>
    <property type="match status" value="1"/>
</dbReference>
<dbReference type="Pfam" id="PF00441">
    <property type="entry name" value="Acyl-CoA_dh_1"/>
    <property type="match status" value="1"/>
</dbReference>
<evidence type="ECO:0000259" key="7">
    <source>
        <dbReference type="Pfam" id="PF02770"/>
    </source>
</evidence>
<keyword evidence="4 5" id="KW-0274">FAD</keyword>
<dbReference type="InterPro" id="IPR006089">
    <property type="entry name" value="Acyl-CoA_DH_CS"/>
</dbReference>